<dbReference type="SUPFAM" id="SSF90229">
    <property type="entry name" value="CCCH zinc finger"/>
    <property type="match status" value="1"/>
</dbReference>
<feature type="zinc finger region" description="C3H1-type" evidence="4">
    <location>
        <begin position="45"/>
        <end position="72"/>
    </location>
</feature>
<keyword evidence="2 4" id="KW-0863">Zinc-finger</keyword>
<dbReference type="OrthoDB" id="410307at2759"/>
<keyword evidence="1 4" id="KW-0479">Metal-binding</keyword>
<evidence type="ECO:0000313" key="9">
    <source>
        <dbReference type="Proteomes" id="UP000007494"/>
    </source>
</evidence>
<evidence type="ECO:0000256" key="2">
    <source>
        <dbReference type="ARBA" id="ARBA00022771"/>
    </source>
</evidence>
<dbReference type="Proteomes" id="UP000007494">
    <property type="component" value="Chromosome VIIb"/>
</dbReference>
<dbReference type="EMBL" id="LN714482">
    <property type="protein sequence ID" value="CEL67076.1"/>
    <property type="molecule type" value="Genomic_DNA"/>
</dbReference>
<evidence type="ECO:0000313" key="7">
    <source>
        <dbReference type="EMBL" id="CBZ53092.1"/>
    </source>
</evidence>
<evidence type="ECO:0000256" key="1">
    <source>
        <dbReference type="ARBA" id="ARBA00022723"/>
    </source>
</evidence>
<proteinExistence type="predicted"/>
<dbReference type="eggNOG" id="ENOG502QZA1">
    <property type="taxonomic scope" value="Eukaryota"/>
</dbReference>
<dbReference type="VEuPathDB" id="ToxoDB:NCLIV_028810"/>
<dbReference type="EMBL" id="FR823389">
    <property type="protein sequence ID" value="CBZ53092.1"/>
    <property type="molecule type" value="Genomic_DNA"/>
</dbReference>
<feature type="region of interest" description="Disordered" evidence="5">
    <location>
        <begin position="270"/>
        <end position="290"/>
    </location>
</feature>
<organism evidence="7 9">
    <name type="scientific">Neospora caninum (strain Liverpool)</name>
    <dbReference type="NCBI Taxonomy" id="572307"/>
    <lineage>
        <taxon>Eukaryota</taxon>
        <taxon>Sar</taxon>
        <taxon>Alveolata</taxon>
        <taxon>Apicomplexa</taxon>
        <taxon>Conoidasida</taxon>
        <taxon>Coccidia</taxon>
        <taxon>Eucoccidiorida</taxon>
        <taxon>Eimeriorina</taxon>
        <taxon>Sarcocystidae</taxon>
        <taxon>Neospora</taxon>
    </lineage>
</organism>
<feature type="region of interest" description="Disordered" evidence="5">
    <location>
        <begin position="76"/>
        <end position="98"/>
    </location>
</feature>
<gene>
    <name evidence="8" type="ORF">BN1204_028810</name>
    <name evidence="7" type="ORF">NCLIV_028810</name>
</gene>
<sequence length="345" mass="37804">MEGPKEVPVSGVFAEGAHFQDGRADPAALELDSSALTRLNLFVKFYKTKICPFYKKKRCEWGHDCKFAHGRKELRSGPDLSKTRMCPSLQRQGGAEQSNEIRRRVVSMDKPALLPISAITPVNDGTGSSIPEPRQFGASLPPARHAENEEVEFCFRFWVPRGAVVRLKSLQPEMDRTLPACEENVADSHRLDTGVDAALFTTLATLPPGVPRMVPDYPSKDVAPFGVAPPSFPQDLLNSARGPIPQVQPQADMMPIDLLPKFLSATLDVETPTSEREAASPSSGGSSSEFFRDFPCTPSLLDPRGSCEAVDTAGYIMGRLFWWESFDTELTLSLFGVVLTGLCQC</sequence>
<evidence type="ECO:0000256" key="5">
    <source>
        <dbReference type="SAM" id="MobiDB-lite"/>
    </source>
</evidence>
<evidence type="ECO:0000313" key="8">
    <source>
        <dbReference type="EMBL" id="CEL67076.1"/>
    </source>
</evidence>
<protein>
    <submittedName>
        <fullName evidence="7">Putative zinc finger (CCCH type) protein</fullName>
    </submittedName>
    <submittedName>
        <fullName evidence="8">Zinc finger (CCCH type) protein, putative</fullName>
    </submittedName>
</protein>
<reference evidence="8" key="4">
    <citation type="journal article" date="2015" name="PLoS ONE">
        <title>Comprehensive Evaluation of Toxoplasma gondii VEG and Neospora caninum LIV Genomes with Tachyzoite Stage Transcriptome and Proteome Defines Novel Transcript Features.</title>
        <authorList>
            <person name="Ramaprasad A."/>
            <person name="Mourier T."/>
            <person name="Naeem R."/>
            <person name="Malas T.B."/>
            <person name="Moussa E."/>
            <person name="Panigrahi A."/>
            <person name="Vermont S.J."/>
            <person name="Otto T.D."/>
            <person name="Wastling J."/>
            <person name="Pain A."/>
        </authorList>
    </citation>
    <scope>NUCLEOTIDE SEQUENCE</scope>
    <source>
        <strain evidence="8">Liverpool</strain>
    </source>
</reference>
<dbReference type="GO" id="GO:0008270">
    <property type="term" value="F:zinc ion binding"/>
    <property type="evidence" value="ECO:0007669"/>
    <property type="project" value="UniProtKB-KW"/>
</dbReference>
<dbReference type="OMA" id="IPSCEEN"/>
<dbReference type="GeneID" id="13443281"/>
<dbReference type="RefSeq" id="XP_003883124.1">
    <property type="nucleotide sequence ID" value="XM_003883075.1"/>
</dbReference>
<reference evidence="7" key="2">
    <citation type="submission" date="2011-03" db="EMBL/GenBank/DDBJ databases">
        <title>Comparative genomics and transcriptomics of Neospora caninum and Toxoplasma gondii.</title>
        <authorList>
            <person name="Reid A.J."/>
            <person name="Sohal A."/>
            <person name="Harris D."/>
            <person name="Quail M."/>
            <person name="Sanders M."/>
            <person name="Berriman M."/>
            <person name="Wastling J.M."/>
            <person name="Pain A."/>
        </authorList>
    </citation>
    <scope>NUCLEOTIDE SEQUENCE</scope>
    <source>
        <strain evidence="7">Liverpool</strain>
    </source>
</reference>
<feature type="compositionally biased region" description="Low complexity" evidence="5">
    <location>
        <begin position="279"/>
        <end position="289"/>
    </location>
</feature>
<accession>F0VH98</accession>
<dbReference type="InterPro" id="IPR000571">
    <property type="entry name" value="Znf_CCCH"/>
</dbReference>
<evidence type="ECO:0000259" key="6">
    <source>
        <dbReference type="PROSITE" id="PS50103"/>
    </source>
</evidence>
<dbReference type="Gene3D" id="4.10.1000.10">
    <property type="entry name" value="Zinc finger, CCCH-type"/>
    <property type="match status" value="1"/>
</dbReference>
<keyword evidence="3 4" id="KW-0862">Zinc</keyword>
<evidence type="ECO:0000256" key="4">
    <source>
        <dbReference type="PROSITE-ProRule" id="PRU00723"/>
    </source>
</evidence>
<evidence type="ECO:0000256" key="3">
    <source>
        <dbReference type="ARBA" id="ARBA00022833"/>
    </source>
</evidence>
<feature type="domain" description="C3H1-type" evidence="6">
    <location>
        <begin position="45"/>
        <end position="72"/>
    </location>
</feature>
<dbReference type="InterPro" id="IPR036855">
    <property type="entry name" value="Znf_CCCH_sf"/>
</dbReference>
<name>F0VH98_NEOCL</name>
<dbReference type="AlphaFoldDB" id="F0VH98"/>
<feature type="compositionally biased region" description="Polar residues" evidence="5">
    <location>
        <begin position="89"/>
        <end position="98"/>
    </location>
</feature>
<keyword evidence="9" id="KW-1185">Reference proteome</keyword>
<reference evidence="7" key="1">
    <citation type="submission" date="2011-02" db="EMBL/GenBank/DDBJ databases">
        <authorList>
            <person name="Aslett M."/>
        </authorList>
    </citation>
    <scope>NUCLEOTIDE SEQUENCE</scope>
    <source>
        <strain evidence="7">Liverpool</strain>
    </source>
</reference>
<dbReference type="InParanoid" id="F0VH98"/>
<reference evidence="9" key="3">
    <citation type="journal article" date="2012" name="PLoS Pathog.">
        <title>Comparative genomics of the apicomplexan parasites Toxoplasma gondii and Neospora caninum: Coccidia differing in host range and transmission strategy.</title>
        <authorList>
            <person name="Reid A.J."/>
            <person name="Vermont S.J."/>
            <person name="Cotton J.A."/>
            <person name="Harris D."/>
            <person name="Hill-Cawthorne G.A."/>
            <person name="Konen-Waisman S."/>
            <person name="Latham S.M."/>
            <person name="Mourier T."/>
            <person name="Norton R."/>
            <person name="Quail M.A."/>
            <person name="Sanders M."/>
            <person name="Shanmugam D."/>
            <person name="Sohal A."/>
            <person name="Wasmuth J.D."/>
            <person name="Brunk B."/>
            <person name="Grigg M.E."/>
            <person name="Howard J.C."/>
            <person name="Parkinson J."/>
            <person name="Roos D.S."/>
            <person name="Trees A.J."/>
            <person name="Berriman M."/>
            <person name="Pain A."/>
            <person name="Wastling J.M."/>
        </authorList>
    </citation>
    <scope>NUCLEOTIDE SEQUENCE [LARGE SCALE GENOMIC DNA]</scope>
    <source>
        <strain evidence="9">Liverpool</strain>
    </source>
</reference>
<dbReference type="PROSITE" id="PS50103">
    <property type="entry name" value="ZF_C3H1"/>
    <property type="match status" value="1"/>
</dbReference>